<name>A0A916UZH9_9HYPH</name>
<dbReference type="EMBL" id="BMGG01000018">
    <property type="protein sequence ID" value="GGC94531.1"/>
    <property type="molecule type" value="Genomic_DNA"/>
</dbReference>
<dbReference type="GO" id="GO:0000976">
    <property type="term" value="F:transcription cis-regulatory region binding"/>
    <property type="evidence" value="ECO:0007669"/>
    <property type="project" value="TreeGrafter"/>
</dbReference>
<dbReference type="Proteomes" id="UP000637002">
    <property type="component" value="Unassembled WGS sequence"/>
</dbReference>
<gene>
    <name evidence="4" type="ORF">GCM10010994_60370</name>
</gene>
<evidence type="ECO:0000313" key="4">
    <source>
        <dbReference type="EMBL" id="GGC94531.1"/>
    </source>
</evidence>
<reference evidence="4" key="2">
    <citation type="submission" date="2020-09" db="EMBL/GenBank/DDBJ databases">
        <authorList>
            <person name="Sun Q."/>
            <person name="Zhou Y."/>
        </authorList>
    </citation>
    <scope>NUCLEOTIDE SEQUENCE</scope>
    <source>
        <strain evidence="4">CGMCC 1.12919</strain>
    </source>
</reference>
<evidence type="ECO:0000313" key="5">
    <source>
        <dbReference type="Proteomes" id="UP000637002"/>
    </source>
</evidence>
<keyword evidence="5" id="KW-1185">Reference proteome</keyword>
<keyword evidence="1 2" id="KW-0238">DNA-binding</keyword>
<reference evidence="4" key="1">
    <citation type="journal article" date="2014" name="Int. J. Syst. Evol. Microbiol.">
        <title>Complete genome sequence of Corynebacterium casei LMG S-19264T (=DSM 44701T), isolated from a smear-ripened cheese.</title>
        <authorList>
            <consortium name="US DOE Joint Genome Institute (JGI-PGF)"/>
            <person name="Walter F."/>
            <person name="Albersmeier A."/>
            <person name="Kalinowski J."/>
            <person name="Ruckert C."/>
        </authorList>
    </citation>
    <scope>NUCLEOTIDE SEQUENCE</scope>
    <source>
        <strain evidence="4">CGMCC 1.12919</strain>
    </source>
</reference>
<dbReference type="AlphaFoldDB" id="A0A916UZH9"/>
<dbReference type="GO" id="GO:0003700">
    <property type="term" value="F:DNA-binding transcription factor activity"/>
    <property type="evidence" value="ECO:0007669"/>
    <property type="project" value="TreeGrafter"/>
</dbReference>
<dbReference type="SUPFAM" id="SSF46689">
    <property type="entry name" value="Homeodomain-like"/>
    <property type="match status" value="1"/>
</dbReference>
<feature type="DNA-binding region" description="H-T-H motif" evidence="2">
    <location>
        <begin position="42"/>
        <end position="61"/>
    </location>
</feature>
<dbReference type="RefSeq" id="WP_188612906.1">
    <property type="nucleotide sequence ID" value="NZ_BMGG01000018.1"/>
</dbReference>
<dbReference type="PANTHER" id="PTHR30055">
    <property type="entry name" value="HTH-TYPE TRANSCRIPTIONAL REGULATOR RUTR"/>
    <property type="match status" value="1"/>
</dbReference>
<dbReference type="PANTHER" id="PTHR30055:SF223">
    <property type="entry name" value="HTH-TYPE TRANSCRIPTIONAL REGULATOR UIDR"/>
    <property type="match status" value="1"/>
</dbReference>
<dbReference type="PROSITE" id="PS50977">
    <property type="entry name" value="HTH_TETR_2"/>
    <property type="match status" value="1"/>
</dbReference>
<comment type="caution">
    <text evidence="4">The sequence shown here is derived from an EMBL/GenBank/DDBJ whole genome shotgun (WGS) entry which is preliminary data.</text>
</comment>
<dbReference type="InterPro" id="IPR001647">
    <property type="entry name" value="HTH_TetR"/>
</dbReference>
<protein>
    <submittedName>
        <fullName evidence="4">Transcriptional regulator</fullName>
    </submittedName>
</protein>
<evidence type="ECO:0000256" key="2">
    <source>
        <dbReference type="PROSITE-ProRule" id="PRU00335"/>
    </source>
</evidence>
<sequence length="206" mass="21874">MSTHSTDATTTPRRRLPRDVRRRNLIAVSWRIAQAEGADALTLGRLAEQAEVAKPVVYDHFGTRNGLLAALYQDYDQRQAAAMEEALAASPATLRDKARVIADAYVDCVLAQGRELFGVAAALEGSPELEALKRQCNAVFLEKCKAALDPFAGASVSRTSLLGAFGAAEALSLAAAAGEIGTAEAKRELAAVILSAAQRRQVGILR</sequence>
<organism evidence="4 5">
    <name type="scientific">Chelatococcus reniformis</name>
    <dbReference type="NCBI Taxonomy" id="1494448"/>
    <lineage>
        <taxon>Bacteria</taxon>
        <taxon>Pseudomonadati</taxon>
        <taxon>Pseudomonadota</taxon>
        <taxon>Alphaproteobacteria</taxon>
        <taxon>Hyphomicrobiales</taxon>
        <taxon>Chelatococcaceae</taxon>
        <taxon>Chelatococcus</taxon>
    </lineage>
</organism>
<dbReference type="Gene3D" id="1.10.357.10">
    <property type="entry name" value="Tetracycline Repressor, domain 2"/>
    <property type="match status" value="1"/>
</dbReference>
<proteinExistence type="predicted"/>
<evidence type="ECO:0000256" key="1">
    <source>
        <dbReference type="ARBA" id="ARBA00023125"/>
    </source>
</evidence>
<feature type="domain" description="HTH tetR-type" evidence="3">
    <location>
        <begin position="19"/>
        <end position="79"/>
    </location>
</feature>
<dbReference type="InterPro" id="IPR050109">
    <property type="entry name" value="HTH-type_TetR-like_transc_reg"/>
</dbReference>
<dbReference type="InterPro" id="IPR009057">
    <property type="entry name" value="Homeodomain-like_sf"/>
</dbReference>
<accession>A0A916UZH9</accession>
<dbReference type="Pfam" id="PF00440">
    <property type="entry name" value="TetR_N"/>
    <property type="match status" value="1"/>
</dbReference>
<evidence type="ECO:0000259" key="3">
    <source>
        <dbReference type="PROSITE" id="PS50977"/>
    </source>
</evidence>